<evidence type="ECO:0000313" key="1">
    <source>
        <dbReference type="EMBL" id="VDN28409.1"/>
    </source>
</evidence>
<keyword evidence="2" id="KW-1185">Reference proteome</keyword>
<name>A0A183E6X7_9BILA</name>
<dbReference type="PROSITE" id="PS51257">
    <property type="entry name" value="PROKAR_LIPOPROTEIN"/>
    <property type="match status" value="1"/>
</dbReference>
<evidence type="ECO:0000313" key="3">
    <source>
        <dbReference type="WBParaSite" id="GPUH_0001674001-mRNA-1"/>
    </source>
</evidence>
<dbReference type="EMBL" id="UYRT01084140">
    <property type="protein sequence ID" value="VDN28409.1"/>
    <property type="molecule type" value="Genomic_DNA"/>
</dbReference>
<organism evidence="3">
    <name type="scientific">Gongylonema pulchrum</name>
    <dbReference type="NCBI Taxonomy" id="637853"/>
    <lineage>
        <taxon>Eukaryota</taxon>
        <taxon>Metazoa</taxon>
        <taxon>Ecdysozoa</taxon>
        <taxon>Nematoda</taxon>
        <taxon>Chromadorea</taxon>
        <taxon>Rhabditida</taxon>
        <taxon>Spirurina</taxon>
        <taxon>Spiruromorpha</taxon>
        <taxon>Spiruroidea</taxon>
        <taxon>Gongylonematidae</taxon>
        <taxon>Gongylonema</taxon>
    </lineage>
</organism>
<accession>A0A183E6X7</accession>
<gene>
    <name evidence="1" type="ORF">GPUH_LOCUS16718</name>
</gene>
<dbReference type="Proteomes" id="UP000271098">
    <property type="component" value="Unassembled WGS sequence"/>
</dbReference>
<evidence type="ECO:0000313" key="2">
    <source>
        <dbReference type="Proteomes" id="UP000271098"/>
    </source>
</evidence>
<reference evidence="1 2" key="2">
    <citation type="submission" date="2018-11" db="EMBL/GenBank/DDBJ databases">
        <authorList>
            <consortium name="Pathogen Informatics"/>
        </authorList>
    </citation>
    <scope>NUCLEOTIDE SEQUENCE [LARGE SCALE GENOMIC DNA]</scope>
</reference>
<sequence length="95" mass="10810">MWWNRLCFFLGSWNTSSSTWLGLFVSCFADWVYWPAAVQHSTQMFQLVADALVHLFNTCASGILLHLHCSDGVLLGTDCISFRPRKVVLPRFAGR</sequence>
<dbReference type="WBParaSite" id="GPUH_0001674001-mRNA-1">
    <property type="protein sequence ID" value="GPUH_0001674001-mRNA-1"/>
    <property type="gene ID" value="GPUH_0001674001"/>
</dbReference>
<protein>
    <submittedName>
        <fullName evidence="3">Secreted protein</fullName>
    </submittedName>
</protein>
<reference evidence="3" key="1">
    <citation type="submission" date="2016-06" db="UniProtKB">
        <authorList>
            <consortium name="WormBaseParasite"/>
        </authorList>
    </citation>
    <scope>IDENTIFICATION</scope>
</reference>
<dbReference type="AlphaFoldDB" id="A0A183E6X7"/>
<proteinExistence type="predicted"/>